<dbReference type="Proteomes" id="UP001151582">
    <property type="component" value="Unassembled WGS sequence"/>
</dbReference>
<dbReference type="InterPro" id="IPR009836">
    <property type="entry name" value="GRDP-like"/>
</dbReference>
<reference evidence="2" key="1">
    <citation type="submission" date="2022-07" db="EMBL/GenBank/DDBJ databases">
        <title>Phylogenomic reconstructions and comparative analyses of Kickxellomycotina fungi.</title>
        <authorList>
            <person name="Reynolds N.K."/>
            <person name="Stajich J.E."/>
            <person name="Barry K."/>
            <person name="Grigoriev I.V."/>
            <person name="Crous P."/>
            <person name="Smith M.E."/>
        </authorList>
    </citation>
    <scope>NUCLEOTIDE SEQUENCE</scope>
    <source>
        <strain evidence="2">RSA 567</strain>
    </source>
</reference>
<dbReference type="OrthoDB" id="2684236at2759"/>
<keyword evidence="3" id="KW-1185">Reference proteome</keyword>
<sequence>MSTTGAGFTSKPVDFLSIVYHIALLRWFSELGLETPTDDALGYLLQAEKRYEAWWDMLKETKPDPEAIIIPPIDVVLMWHTHMLNPRQYQEDLYRMTKDHSLHKYELPLKRINTVFMRRKAADPMDVKTWSLFTNLPYELKVTDSAPEPWKVACPWCQTTFDIPHVSYVDIRTNPKPKYSAGCPDCHCQYFPDMVSAKAFWDDWQAWTKDTTVGLRGAYLDTKSGDWDLDGAAEKMEKLHALFQELEAIPPDSWSSCDWGHILRYFSAAQSLLDIRNRHEHPFTLGTAQIEKAYRDVVGPFSVSLWSSALYNFKTIKRILPNFWASSDVTKRHANRYHAYLVALNEHDQDLPSASGFEPDIAWLTHMLRPAHYREYTLMFTQRVIELADRVALADQVVSTGSHDEYAASHASHDSSLDQRTRGSATPTSDSTPVVMSLSDIKFMQTMAHQDGNSRVLSHKGSLASFEYK</sequence>
<dbReference type="PANTHER" id="PTHR34365">
    <property type="entry name" value="ENOLASE (DUF1399)"/>
    <property type="match status" value="1"/>
</dbReference>
<feature type="compositionally biased region" description="Polar residues" evidence="1">
    <location>
        <begin position="422"/>
        <end position="433"/>
    </location>
</feature>
<dbReference type="Pfam" id="PF07173">
    <property type="entry name" value="GRDP-like"/>
    <property type="match status" value="1"/>
</dbReference>
<feature type="compositionally biased region" description="Basic and acidic residues" evidence="1">
    <location>
        <begin position="404"/>
        <end position="421"/>
    </location>
</feature>
<evidence type="ECO:0000256" key="1">
    <source>
        <dbReference type="SAM" id="MobiDB-lite"/>
    </source>
</evidence>
<comment type="caution">
    <text evidence="2">The sequence shown here is derived from an EMBL/GenBank/DDBJ whole genome shotgun (WGS) entry which is preliminary data.</text>
</comment>
<name>A0A9W8E7M3_9FUNG</name>
<protein>
    <submittedName>
        <fullName evidence="2">Uncharacterized protein</fullName>
    </submittedName>
</protein>
<gene>
    <name evidence="2" type="ORF">H4R34_004936</name>
</gene>
<proteinExistence type="predicted"/>
<feature type="region of interest" description="Disordered" evidence="1">
    <location>
        <begin position="404"/>
        <end position="433"/>
    </location>
</feature>
<evidence type="ECO:0000313" key="3">
    <source>
        <dbReference type="Proteomes" id="UP001151582"/>
    </source>
</evidence>
<accession>A0A9W8E7M3</accession>
<dbReference type="AlphaFoldDB" id="A0A9W8E7M3"/>
<dbReference type="PANTHER" id="PTHR34365:SF7">
    <property type="entry name" value="GLYCINE-RICH DOMAIN-CONTAINING PROTEIN 1"/>
    <property type="match status" value="1"/>
</dbReference>
<evidence type="ECO:0000313" key="2">
    <source>
        <dbReference type="EMBL" id="KAJ1973853.1"/>
    </source>
</evidence>
<dbReference type="EMBL" id="JANBQB010000745">
    <property type="protein sequence ID" value="KAJ1973853.1"/>
    <property type="molecule type" value="Genomic_DNA"/>
</dbReference>
<organism evidence="2 3">
    <name type="scientific">Dimargaris verticillata</name>
    <dbReference type="NCBI Taxonomy" id="2761393"/>
    <lineage>
        <taxon>Eukaryota</taxon>
        <taxon>Fungi</taxon>
        <taxon>Fungi incertae sedis</taxon>
        <taxon>Zoopagomycota</taxon>
        <taxon>Kickxellomycotina</taxon>
        <taxon>Dimargaritomycetes</taxon>
        <taxon>Dimargaritales</taxon>
        <taxon>Dimargaritaceae</taxon>
        <taxon>Dimargaris</taxon>
    </lineage>
</organism>